<accession>A0A915YBF9</accession>
<keyword evidence="2" id="KW-0210">Decarboxylase</keyword>
<dbReference type="InterPro" id="IPR029066">
    <property type="entry name" value="PLP-binding_barrel"/>
</dbReference>
<sequence length="590" mass="66959">MPKTIDYALTFLQKDHLSAILEICKTQFGADFLSPSLLNCYLQDKNKFCHVVEHNNQVIGFSLMEIASRKEVAQKMKGEQAWFSAYFEAYDQVGYRSLTAVAQNFEGNGVASFLVQKGLEFLSHKVELVVCDAWKSEATHIGSILERNGCIAVKEIPNFWTEESLREHYHCTICGPPPCQCTAVIYARYFPRQKQYWWERADLNYKNKTLELAHTNISDFIQNKATPIYIYDLDRIVYKYQQLVAALARFKVPFKIFYAMKANRHPAILSHLKARTNAGIDVCSPNELERALQYGFKETQITYTGTSLSNKDLEVLAQHHQICINFDSLSALRRFIPLTNVREIGIRINPNIGMAYNQSLEYSGNDIVKFGIYKDQWKALKHLIDKSPLSITTVHCHSGSGFLTEQLQRLPLIFEQIDQFLTLFPSIKTLNLGGGLGVPQNEGDQVLDLDEWAQLICEYAKKRALKIAFEPGDYLVKDAGILVTQVNTVEQKMGKLFVGVDAGMNMNYEYAYYNMNLEAVPVQEPLHQKSIKATICGNINEPIDLFSEDKPLPIVKEGDYLALLNSGGYGASTSSNHCMRGDFKEYTICK</sequence>
<dbReference type="RefSeq" id="WP_264791348.1">
    <property type="nucleotide sequence ID" value="NZ_AP026867.1"/>
</dbReference>
<dbReference type="SUPFAM" id="SSF51419">
    <property type="entry name" value="PLP-binding barrel"/>
    <property type="match status" value="1"/>
</dbReference>
<reference evidence="6" key="1">
    <citation type="submission" date="2022-09" db="EMBL/GenBank/DDBJ databases">
        <title>Aureispira anguillicida sp. nov., isolated from Leptocephalus of Japanese eel Anguilla japonica.</title>
        <authorList>
            <person name="Yuasa K."/>
            <person name="Mekata T."/>
            <person name="Ikunari K."/>
        </authorList>
    </citation>
    <scope>NUCLEOTIDE SEQUENCE</scope>
    <source>
        <strain evidence="6">EL160426</strain>
    </source>
</reference>
<dbReference type="GO" id="GO:0008836">
    <property type="term" value="F:diaminopimelate decarboxylase activity"/>
    <property type="evidence" value="ECO:0007669"/>
    <property type="project" value="InterPro"/>
</dbReference>
<dbReference type="PROSITE" id="PS00878">
    <property type="entry name" value="ODR_DC_2_1"/>
    <property type="match status" value="1"/>
</dbReference>
<dbReference type="PANTHER" id="PTHR43727">
    <property type="entry name" value="DIAMINOPIMELATE DECARBOXYLASE"/>
    <property type="match status" value="1"/>
</dbReference>
<gene>
    <name evidence="6" type="ORF">AsAng_0007100</name>
</gene>
<dbReference type="InterPro" id="IPR002986">
    <property type="entry name" value="DAP_deCOOHase_LysA"/>
</dbReference>
<evidence type="ECO:0000256" key="3">
    <source>
        <dbReference type="ARBA" id="ARBA00022898"/>
    </source>
</evidence>
<organism evidence="6 7">
    <name type="scientific">Aureispira anguillae</name>
    <dbReference type="NCBI Taxonomy" id="2864201"/>
    <lineage>
        <taxon>Bacteria</taxon>
        <taxon>Pseudomonadati</taxon>
        <taxon>Bacteroidota</taxon>
        <taxon>Saprospiria</taxon>
        <taxon>Saprospirales</taxon>
        <taxon>Saprospiraceae</taxon>
        <taxon>Aureispira</taxon>
    </lineage>
</organism>
<name>A0A915YBF9_9BACT</name>
<feature type="domain" description="Orn/DAP/Arg decarboxylase 2 N-terminal" evidence="5">
    <location>
        <begin position="234"/>
        <end position="476"/>
    </location>
</feature>
<dbReference type="KEGG" id="aup:AsAng_0007100"/>
<comment type="cofactor">
    <cofactor evidence="1">
        <name>pyridoxal 5'-phosphate</name>
        <dbReference type="ChEBI" id="CHEBI:597326"/>
    </cofactor>
</comment>
<evidence type="ECO:0000256" key="2">
    <source>
        <dbReference type="ARBA" id="ARBA00022793"/>
    </source>
</evidence>
<dbReference type="InterPro" id="IPR000183">
    <property type="entry name" value="Orn/DAP/Arg_de-COase"/>
</dbReference>
<dbReference type="SUPFAM" id="SSF55729">
    <property type="entry name" value="Acyl-CoA N-acyltransferases (Nat)"/>
    <property type="match status" value="1"/>
</dbReference>
<dbReference type="InterPro" id="IPR009006">
    <property type="entry name" value="Ala_racemase/Decarboxylase_C"/>
</dbReference>
<dbReference type="AlphaFoldDB" id="A0A915YBF9"/>
<keyword evidence="7" id="KW-1185">Reference proteome</keyword>
<evidence type="ECO:0000256" key="4">
    <source>
        <dbReference type="ARBA" id="ARBA00023239"/>
    </source>
</evidence>
<dbReference type="InterPro" id="IPR016181">
    <property type="entry name" value="Acyl_CoA_acyltransferase"/>
</dbReference>
<dbReference type="PRINTS" id="PR01179">
    <property type="entry name" value="ODADCRBXLASE"/>
</dbReference>
<protein>
    <submittedName>
        <fullName evidence="6">Diaminopimelate decarboxylase</fullName>
    </submittedName>
</protein>
<dbReference type="GO" id="GO:0009089">
    <property type="term" value="P:lysine biosynthetic process via diaminopimelate"/>
    <property type="evidence" value="ECO:0007669"/>
    <property type="project" value="InterPro"/>
</dbReference>
<keyword evidence="4" id="KW-0456">Lyase</keyword>
<dbReference type="InterPro" id="IPR022653">
    <property type="entry name" value="De-COase2_pyr-phos_BS"/>
</dbReference>
<dbReference type="Gene3D" id="2.40.37.10">
    <property type="entry name" value="Lyase, Ornithine Decarboxylase, Chain A, domain 1"/>
    <property type="match status" value="1"/>
</dbReference>
<evidence type="ECO:0000256" key="1">
    <source>
        <dbReference type="ARBA" id="ARBA00001933"/>
    </source>
</evidence>
<evidence type="ECO:0000313" key="7">
    <source>
        <dbReference type="Proteomes" id="UP001060919"/>
    </source>
</evidence>
<dbReference type="Gene3D" id="3.40.630.30">
    <property type="match status" value="1"/>
</dbReference>
<dbReference type="Pfam" id="PF02784">
    <property type="entry name" value="Orn_Arg_deC_N"/>
    <property type="match status" value="1"/>
</dbReference>
<evidence type="ECO:0000259" key="5">
    <source>
        <dbReference type="Pfam" id="PF02784"/>
    </source>
</evidence>
<dbReference type="PRINTS" id="PR01181">
    <property type="entry name" value="DAPDCRBXLASE"/>
</dbReference>
<dbReference type="Gene3D" id="3.20.20.10">
    <property type="entry name" value="Alanine racemase"/>
    <property type="match status" value="1"/>
</dbReference>
<keyword evidence="3" id="KW-0663">Pyridoxal phosphate</keyword>
<dbReference type="Proteomes" id="UP001060919">
    <property type="component" value="Chromosome"/>
</dbReference>
<dbReference type="EMBL" id="AP026867">
    <property type="protein sequence ID" value="BDS10005.1"/>
    <property type="molecule type" value="Genomic_DNA"/>
</dbReference>
<dbReference type="SUPFAM" id="SSF50621">
    <property type="entry name" value="Alanine racemase C-terminal domain-like"/>
    <property type="match status" value="1"/>
</dbReference>
<dbReference type="CDD" id="cd06828">
    <property type="entry name" value="PLPDE_III_DapDC"/>
    <property type="match status" value="1"/>
</dbReference>
<dbReference type="InterPro" id="IPR022644">
    <property type="entry name" value="De-COase2_N"/>
</dbReference>
<proteinExistence type="predicted"/>
<dbReference type="PANTHER" id="PTHR43727:SF2">
    <property type="entry name" value="GROUP IV DECARBOXYLASE"/>
    <property type="match status" value="1"/>
</dbReference>
<evidence type="ECO:0000313" key="6">
    <source>
        <dbReference type="EMBL" id="BDS10005.1"/>
    </source>
</evidence>